<dbReference type="AlphaFoldDB" id="A0A165FYH6"/>
<sequence length="460" mass="48890">MNGKAGMPIAIASRPPPRHVSDAARSPGPLINLEASPPTASMRPIPPLPPRKPSYASLKSVTTSESASSSMARSPTAPSPPKLPPRDQLSVDNARSPSARCGGQGQGHVSGSSISSFHSVSLSDGANDPPSAQHLGASPSSSTSLTESFENLSATSSISPARPSPAHDWETYMSLSRPSSEPPKLPQRLKRKPPPSETSLSRPTGTPKPSPPPPPVHPPIRSRAPPSRTSSTSTAVSEQSSISMLTASSATSHTPSINSSYVTIKPTPTTTPKSTPVPVPAQLSRPTPVPPAARLRYEALFDRNILAQRAVSRENTKSPPPGVAHTRKAAGWRGLSVDLLTNPDLSTAEKDHGVSEVGSDEWLAGETVRRIWSLSRLQKERLRTIWADCDPSGTGTLDREAFVKGMWRIDEELRHAHLRMGRYGNRALTRHGSAPNSRALNLFGTEGLSRTGSGSKLILR</sequence>
<dbReference type="SUPFAM" id="SSF47473">
    <property type="entry name" value="EF-hand"/>
    <property type="match status" value="1"/>
</dbReference>
<dbReference type="STRING" id="1314785.A0A165FYH6"/>
<evidence type="ECO:0000259" key="2">
    <source>
        <dbReference type="Pfam" id="PF12763"/>
    </source>
</evidence>
<keyword evidence="4" id="KW-1185">Reference proteome</keyword>
<feature type="compositionally biased region" description="Low complexity" evidence="1">
    <location>
        <begin position="138"/>
        <end position="153"/>
    </location>
</feature>
<evidence type="ECO:0000256" key="1">
    <source>
        <dbReference type="SAM" id="MobiDB-lite"/>
    </source>
</evidence>
<dbReference type="InterPro" id="IPR000261">
    <property type="entry name" value="EH_dom"/>
</dbReference>
<name>A0A165FYH6_9APHY</name>
<feature type="domain" description="EH" evidence="2">
    <location>
        <begin position="360"/>
        <end position="407"/>
    </location>
</feature>
<protein>
    <recommendedName>
        <fullName evidence="2">EH domain-containing protein</fullName>
    </recommendedName>
</protein>
<reference evidence="3 4" key="1">
    <citation type="journal article" date="2016" name="Mol. Biol. Evol.">
        <title>Comparative Genomics of Early-Diverging Mushroom-Forming Fungi Provides Insights into the Origins of Lignocellulose Decay Capabilities.</title>
        <authorList>
            <person name="Nagy L.G."/>
            <person name="Riley R."/>
            <person name="Tritt A."/>
            <person name="Adam C."/>
            <person name="Daum C."/>
            <person name="Floudas D."/>
            <person name="Sun H."/>
            <person name="Yadav J.S."/>
            <person name="Pangilinan J."/>
            <person name="Larsson K.H."/>
            <person name="Matsuura K."/>
            <person name="Barry K."/>
            <person name="Labutti K."/>
            <person name="Kuo R."/>
            <person name="Ohm R.A."/>
            <person name="Bhattacharya S.S."/>
            <person name="Shirouzu T."/>
            <person name="Yoshinaga Y."/>
            <person name="Martin F.M."/>
            <person name="Grigoriev I.V."/>
            <person name="Hibbett D.S."/>
        </authorList>
    </citation>
    <scope>NUCLEOTIDE SEQUENCE [LARGE SCALE GENOMIC DNA]</scope>
    <source>
        <strain evidence="3 4">93-53</strain>
    </source>
</reference>
<dbReference type="EMBL" id="KV427611">
    <property type="protein sequence ID" value="KZT09583.1"/>
    <property type="molecule type" value="Genomic_DNA"/>
</dbReference>
<dbReference type="InterPro" id="IPR011992">
    <property type="entry name" value="EF-hand-dom_pair"/>
</dbReference>
<dbReference type="RefSeq" id="XP_040767323.1">
    <property type="nucleotide sequence ID" value="XM_040906232.1"/>
</dbReference>
<feature type="compositionally biased region" description="Low complexity" evidence="1">
    <location>
        <begin position="57"/>
        <end position="76"/>
    </location>
</feature>
<dbReference type="Pfam" id="PF12763">
    <property type="entry name" value="EH"/>
    <property type="match status" value="1"/>
</dbReference>
<dbReference type="InParanoid" id="A0A165FYH6"/>
<evidence type="ECO:0000313" key="3">
    <source>
        <dbReference type="EMBL" id="KZT09583.1"/>
    </source>
</evidence>
<organism evidence="3 4">
    <name type="scientific">Laetiporus sulphureus 93-53</name>
    <dbReference type="NCBI Taxonomy" id="1314785"/>
    <lineage>
        <taxon>Eukaryota</taxon>
        <taxon>Fungi</taxon>
        <taxon>Dikarya</taxon>
        <taxon>Basidiomycota</taxon>
        <taxon>Agaricomycotina</taxon>
        <taxon>Agaricomycetes</taxon>
        <taxon>Polyporales</taxon>
        <taxon>Laetiporus</taxon>
    </lineage>
</organism>
<feature type="compositionally biased region" description="Low complexity" evidence="1">
    <location>
        <begin position="219"/>
        <end position="243"/>
    </location>
</feature>
<accession>A0A165FYH6</accession>
<dbReference type="Proteomes" id="UP000076871">
    <property type="component" value="Unassembled WGS sequence"/>
</dbReference>
<dbReference type="Gene3D" id="1.10.238.10">
    <property type="entry name" value="EF-hand"/>
    <property type="match status" value="1"/>
</dbReference>
<feature type="compositionally biased region" description="Low complexity" evidence="1">
    <location>
        <begin position="109"/>
        <end position="123"/>
    </location>
</feature>
<proteinExistence type="predicted"/>
<dbReference type="OrthoDB" id="10045710at2759"/>
<feature type="compositionally biased region" description="Pro residues" evidence="1">
    <location>
        <begin position="206"/>
        <end position="218"/>
    </location>
</feature>
<feature type="region of interest" description="Disordered" evidence="1">
    <location>
        <begin position="1"/>
        <end position="289"/>
    </location>
</feature>
<evidence type="ECO:0000313" key="4">
    <source>
        <dbReference type="Proteomes" id="UP000076871"/>
    </source>
</evidence>
<feature type="compositionally biased region" description="Polar residues" evidence="1">
    <location>
        <begin position="244"/>
        <end position="261"/>
    </location>
</feature>
<dbReference type="GeneID" id="63823261"/>
<feature type="compositionally biased region" description="Low complexity" evidence="1">
    <location>
        <begin position="262"/>
        <end position="276"/>
    </location>
</feature>
<gene>
    <name evidence="3" type="ORF">LAESUDRAFT_695224</name>
</gene>